<comment type="function">
    <text evidence="6">Methylates ribosomal protein L11.</text>
</comment>
<dbReference type="GO" id="GO:0032259">
    <property type="term" value="P:methylation"/>
    <property type="evidence" value="ECO:0007669"/>
    <property type="project" value="UniProtKB-KW"/>
</dbReference>
<dbReference type="GO" id="GO:0005737">
    <property type="term" value="C:cytoplasm"/>
    <property type="evidence" value="ECO:0007669"/>
    <property type="project" value="UniProtKB-SubCell"/>
</dbReference>
<dbReference type="KEGG" id="vgu:HYG85_19590"/>
<feature type="binding site" evidence="6">
    <location>
        <position position="250"/>
    </location>
    <ligand>
        <name>S-adenosyl-L-methionine</name>
        <dbReference type="ChEBI" id="CHEBI:59789"/>
    </ligand>
</feature>
<dbReference type="SUPFAM" id="SSF53335">
    <property type="entry name" value="S-adenosyl-L-methionine-dependent methyltransferases"/>
    <property type="match status" value="1"/>
</dbReference>
<gene>
    <name evidence="6 7" type="primary">prmA</name>
    <name evidence="7" type="ORF">HYG85_19590</name>
</gene>
<organism evidence="7 8">
    <name type="scientific">Vallitalea guaymasensis</name>
    <dbReference type="NCBI Taxonomy" id="1185412"/>
    <lineage>
        <taxon>Bacteria</taxon>
        <taxon>Bacillati</taxon>
        <taxon>Bacillota</taxon>
        <taxon>Clostridia</taxon>
        <taxon>Lachnospirales</taxon>
        <taxon>Vallitaleaceae</taxon>
        <taxon>Vallitalea</taxon>
    </lineage>
</organism>
<dbReference type="InterPro" id="IPR050078">
    <property type="entry name" value="Ribosomal_L11_MeTrfase_PrmA"/>
</dbReference>
<keyword evidence="2 6" id="KW-0963">Cytoplasm</keyword>
<keyword evidence="7" id="KW-0687">Ribonucleoprotein</keyword>
<evidence type="ECO:0000256" key="1">
    <source>
        <dbReference type="ARBA" id="ARBA00009741"/>
    </source>
</evidence>
<dbReference type="PANTHER" id="PTHR43648">
    <property type="entry name" value="ELECTRON TRANSFER FLAVOPROTEIN BETA SUBUNIT LYSINE METHYLTRANSFERASE"/>
    <property type="match status" value="1"/>
</dbReference>
<accession>A0A8J8MDF4</accession>
<feature type="binding site" evidence="6">
    <location>
        <position position="207"/>
    </location>
    <ligand>
        <name>S-adenosyl-L-methionine</name>
        <dbReference type="ChEBI" id="CHEBI:59789"/>
    </ligand>
</feature>
<dbReference type="AlphaFoldDB" id="A0A8J8MDF4"/>
<dbReference type="InterPro" id="IPR004498">
    <property type="entry name" value="Ribosomal_PrmA_MeTrfase"/>
</dbReference>
<dbReference type="GO" id="GO:0008276">
    <property type="term" value="F:protein methyltransferase activity"/>
    <property type="evidence" value="ECO:0007669"/>
    <property type="project" value="UniProtKB-UniRule"/>
</dbReference>
<reference evidence="7 8" key="1">
    <citation type="submission" date="2020-07" db="EMBL/GenBank/DDBJ databases">
        <title>Vallitalea guaymasensis genome.</title>
        <authorList>
            <person name="Postec A."/>
        </authorList>
    </citation>
    <scope>NUCLEOTIDE SEQUENCE [LARGE SCALE GENOMIC DNA]</scope>
    <source>
        <strain evidence="7 8">Ra1766G1</strain>
    </source>
</reference>
<dbReference type="Proteomes" id="UP000677305">
    <property type="component" value="Chromosome"/>
</dbReference>
<evidence type="ECO:0000313" key="8">
    <source>
        <dbReference type="Proteomes" id="UP000677305"/>
    </source>
</evidence>
<dbReference type="EMBL" id="CP058561">
    <property type="protein sequence ID" value="QUH31004.1"/>
    <property type="molecule type" value="Genomic_DNA"/>
</dbReference>
<keyword evidence="4 6" id="KW-0808">Transferase</keyword>
<dbReference type="Gene3D" id="3.40.50.150">
    <property type="entry name" value="Vaccinia Virus protein VP39"/>
    <property type="match status" value="1"/>
</dbReference>
<comment type="catalytic activity">
    <reaction evidence="6">
        <text>L-lysyl-[protein] + 3 S-adenosyl-L-methionine = N(6),N(6),N(6)-trimethyl-L-lysyl-[protein] + 3 S-adenosyl-L-homocysteine + 3 H(+)</text>
        <dbReference type="Rhea" id="RHEA:54192"/>
        <dbReference type="Rhea" id="RHEA-COMP:9752"/>
        <dbReference type="Rhea" id="RHEA-COMP:13826"/>
        <dbReference type="ChEBI" id="CHEBI:15378"/>
        <dbReference type="ChEBI" id="CHEBI:29969"/>
        <dbReference type="ChEBI" id="CHEBI:57856"/>
        <dbReference type="ChEBI" id="CHEBI:59789"/>
        <dbReference type="ChEBI" id="CHEBI:61961"/>
    </reaction>
</comment>
<feature type="binding site" evidence="6">
    <location>
        <position position="164"/>
    </location>
    <ligand>
        <name>S-adenosyl-L-methionine</name>
        <dbReference type="ChEBI" id="CHEBI:59789"/>
    </ligand>
</feature>
<dbReference type="InterPro" id="IPR029063">
    <property type="entry name" value="SAM-dependent_MTases_sf"/>
</dbReference>
<protein>
    <recommendedName>
        <fullName evidence="6">Ribosomal protein L11 methyltransferase</fullName>
        <shortName evidence="6">L11 Mtase</shortName>
        <ecNumber evidence="6">2.1.1.-</ecNumber>
    </recommendedName>
</protein>
<keyword evidence="8" id="KW-1185">Reference proteome</keyword>
<evidence type="ECO:0000313" key="7">
    <source>
        <dbReference type="EMBL" id="QUH31004.1"/>
    </source>
</evidence>
<keyword evidence="5 6" id="KW-0949">S-adenosyl-L-methionine</keyword>
<evidence type="ECO:0000256" key="2">
    <source>
        <dbReference type="ARBA" id="ARBA00022490"/>
    </source>
</evidence>
<dbReference type="PANTHER" id="PTHR43648:SF1">
    <property type="entry name" value="ELECTRON TRANSFER FLAVOPROTEIN BETA SUBUNIT LYSINE METHYLTRANSFERASE"/>
    <property type="match status" value="1"/>
</dbReference>
<proteinExistence type="inferred from homology"/>
<keyword evidence="3 6" id="KW-0489">Methyltransferase</keyword>
<dbReference type="CDD" id="cd02440">
    <property type="entry name" value="AdoMet_MTases"/>
    <property type="match status" value="1"/>
</dbReference>
<keyword evidence="7" id="KW-0689">Ribosomal protein</keyword>
<dbReference type="NCBIfam" id="TIGR00406">
    <property type="entry name" value="prmA"/>
    <property type="match status" value="1"/>
</dbReference>
<dbReference type="EC" id="2.1.1.-" evidence="6"/>
<name>A0A8J8MDF4_9FIRM</name>
<feature type="binding site" evidence="6">
    <location>
        <position position="185"/>
    </location>
    <ligand>
        <name>S-adenosyl-L-methionine</name>
        <dbReference type="ChEBI" id="CHEBI:59789"/>
    </ligand>
</feature>
<dbReference type="Pfam" id="PF06325">
    <property type="entry name" value="PrmA"/>
    <property type="match status" value="1"/>
</dbReference>
<evidence type="ECO:0000256" key="6">
    <source>
        <dbReference type="HAMAP-Rule" id="MF_00735"/>
    </source>
</evidence>
<dbReference type="PIRSF" id="PIRSF000401">
    <property type="entry name" value="RPL11_MTase"/>
    <property type="match status" value="1"/>
</dbReference>
<evidence type="ECO:0000256" key="4">
    <source>
        <dbReference type="ARBA" id="ARBA00022679"/>
    </source>
</evidence>
<dbReference type="HAMAP" id="MF_00735">
    <property type="entry name" value="Methyltr_PrmA"/>
    <property type="match status" value="1"/>
</dbReference>
<comment type="subcellular location">
    <subcellularLocation>
        <location evidence="6">Cytoplasm</location>
    </subcellularLocation>
</comment>
<evidence type="ECO:0000256" key="5">
    <source>
        <dbReference type="ARBA" id="ARBA00022691"/>
    </source>
</evidence>
<sequence length="315" mass="35170">MCNILKWTQCKVYINDEAIEAVSYMLTEQGIQGIEVVDNTLSNEDKEEIIVDYIEDGVIDNNRDTFIRFYLSEQEDVTEKIDEIKAKIKDIGKYLEVGKTNIELTIIDDEDWANNWKKYYKPFKIDNNIIIKPTWEKYTKKTHDDVIIEIDPGMAFGSGTHETTSMCVSMINKYLSKDDLVIDVGCGSGILGITAAKLGAGEVTCIDLDKNAVKAAKENVVTNKVDDKVNVLNGDLLKMVDIKANMVVANIMADIIMILAKGVAKYLIPNGIFISSGIILDRVEDVKDALLANGFEIVEIKRMGEWAAIVSRPVS</sequence>
<dbReference type="GO" id="GO:0005840">
    <property type="term" value="C:ribosome"/>
    <property type="evidence" value="ECO:0007669"/>
    <property type="project" value="UniProtKB-KW"/>
</dbReference>
<comment type="similarity">
    <text evidence="1 6">Belongs to the methyltransferase superfamily. PrmA family.</text>
</comment>
<evidence type="ECO:0000256" key="3">
    <source>
        <dbReference type="ARBA" id="ARBA00022603"/>
    </source>
</evidence>